<organism evidence="7 8">
    <name type="scientific">Candidatus Kaiserbacteria bacterium GW2011_GWA2_52_12</name>
    <dbReference type="NCBI Taxonomy" id="1618671"/>
    <lineage>
        <taxon>Bacteria</taxon>
        <taxon>Candidatus Kaiseribacteriota</taxon>
    </lineage>
</organism>
<dbReference type="PANTHER" id="PTHR30093">
    <property type="entry name" value="GENERAL SECRETION PATHWAY PROTEIN G"/>
    <property type="match status" value="1"/>
</dbReference>
<keyword evidence="3 6" id="KW-0812">Transmembrane</keyword>
<evidence type="ECO:0000256" key="1">
    <source>
        <dbReference type="ARBA" id="ARBA00004167"/>
    </source>
</evidence>
<keyword evidence="4 6" id="KW-1133">Transmembrane helix</keyword>
<dbReference type="InterPro" id="IPR045584">
    <property type="entry name" value="Pilin-like"/>
</dbReference>
<feature type="transmembrane region" description="Helical" evidence="6">
    <location>
        <begin position="12"/>
        <end position="32"/>
    </location>
</feature>
<dbReference type="EMBL" id="LCQW01000025">
    <property type="protein sequence ID" value="KKW23297.1"/>
    <property type="molecule type" value="Genomic_DNA"/>
</dbReference>
<evidence type="ECO:0000256" key="3">
    <source>
        <dbReference type="ARBA" id="ARBA00022692"/>
    </source>
</evidence>
<comment type="subcellular location">
    <subcellularLocation>
        <location evidence="1">Membrane</location>
        <topology evidence="1">Single-pass membrane protein</topology>
    </subcellularLocation>
</comment>
<evidence type="ECO:0000313" key="7">
    <source>
        <dbReference type="EMBL" id="KKW23297.1"/>
    </source>
</evidence>
<evidence type="ECO:0000256" key="5">
    <source>
        <dbReference type="ARBA" id="ARBA00023136"/>
    </source>
</evidence>
<dbReference type="GO" id="GO:0015627">
    <property type="term" value="C:type II protein secretion system complex"/>
    <property type="evidence" value="ECO:0007669"/>
    <property type="project" value="InterPro"/>
</dbReference>
<dbReference type="Proteomes" id="UP000034273">
    <property type="component" value="Unassembled WGS sequence"/>
</dbReference>
<evidence type="ECO:0000313" key="8">
    <source>
        <dbReference type="Proteomes" id="UP000034273"/>
    </source>
</evidence>
<evidence type="ECO:0000256" key="4">
    <source>
        <dbReference type="ARBA" id="ARBA00022989"/>
    </source>
</evidence>
<comment type="caution">
    <text evidence="7">The sequence shown here is derived from an EMBL/GenBank/DDBJ whole genome shotgun (WGS) entry which is preliminary data.</text>
</comment>
<dbReference type="STRING" id="1618671.UY67_C0025G0016"/>
<accession>A0A0G1Z6X6</accession>
<dbReference type="Gene3D" id="3.30.700.10">
    <property type="entry name" value="Glycoprotein, Type 4 Pilin"/>
    <property type="match status" value="1"/>
</dbReference>
<dbReference type="Pfam" id="PF07963">
    <property type="entry name" value="N_methyl"/>
    <property type="match status" value="1"/>
</dbReference>
<name>A0A0G1Z6X6_9BACT</name>
<keyword evidence="2" id="KW-0488">Methylation</keyword>
<dbReference type="AlphaFoldDB" id="A0A0G1Z6X6"/>
<keyword evidence="5 6" id="KW-0472">Membrane</keyword>
<dbReference type="GO" id="GO:0015628">
    <property type="term" value="P:protein secretion by the type II secretion system"/>
    <property type="evidence" value="ECO:0007669"/>
    <property type="project" value="InterPro"/>
</dbReference>
<dbReference type="PROSITE" id="PS00409">
    <property type="entry name" value="PROKAR_NTER_METHYL"/>
    <property type="match status" value="1"/>
</dbReference>
<reference evidence="7 8" key="1">
    <citation type="journal article" date="2015" name="Nature">
        <title>rRNA introns, odd ribosomes, and small enigmatic genomes across a large radiation of phyla.</title>
        <authorList>
            <person name="Brown C.T."/>
            <person name="Hug L.A."/>
            <person name="Thomas B.C."/>
            <person name="Sharon I."/>
            <person name="Castelle C.J."/>
            <person name="Singh A."/>
            <person name="Wilkins M.J."/>
            <person name="Williams K.H."/>
            <person name="Banfield J.F."/>
        </authorList>
    </citation>
    <scope>NUCLEOTIDE SEQUENCE [LARGE SCALE GENOMIC DNA]</scope>
</reference>
<dbReference type="InterPro" id="IPR012902">
    <property type="entry name" value="N_methyl_site"/>
</dbReference>
<protein>
    <submittedName>
        <fullName evidence="7">Prepilin-type cleavage/methylation protein</fullName>
    </submittedName>
</protein>
<evidence type="ECO:0000256" key="6">
    <source>
        <dbReference type="SAM" id="Phobius"/>
    </source>
</evidence>
<dbReference type="NCBIfam" id="TIGR02532">
    <property type="entry name" value="IV_pilin_GFxxxE"/>
    <property type="match status" value="1"/>
</dbReference>
<proteinExistence type="predicted"/>
<gene>
    <name evidence="7" type="ORF">UY67_C0025G0016</name>
</gene>
<dbReference type="SUPFAM" id="SSF54523">
    <property type="entry name" value="Pili subunits"/>
    <property type="match status" value="1"/>
</dbReference>
<sequence length="149" mass="15076">MKSVQKQGFTLIELLVVIAIIGLLASIILVSLNSARNKGKDTRIISDAGQVRTQIETEASTGGAYTSSASACVTATDTINATSGNCNTLRADAATNGGAVTVKATVASGAFSAYAVYGQLVTDSTKYFCVDSTGKTTPAATAATTVVCP</sequence>
<dbReference type="InterPro" id="IPR002416">
    <property type="entry name" value="T2SS_protein-GspH"/>
</dbReference>
<dbReference type="PRINTS" id="PR00885">
    <property type="entry name" value="BCTERIALGSPH"/>
</dbReference>
<evidence type="ECO:0000256" key="2">
    <source>
        <dbReference type="ARBA" id="ARBA00022481"/>
    </source>
</evidence>
<dbReference type="GO" id="GO:0016020">
    <property type="term" value="C:membrane"/>
    <property type="evidence" value="ECO:0007669"/>
    <property type="project" value="UniProtKB-SubCell"/>
</dbReference>